<dbReference type="Proteomes" id="UP001066276">
    <property type="component" value="Chromosome 9"/>
</dbReference>
<reference evidence="1" key="1">
    <citation type="journal article" date="2022" name="bioRxiv">
        <title>Sequencing and chromosome-scale assembly of the giantPleurodeles waltlgenome.</title>
        <authorList>
            <person name="Brown T."/>
            <person name="Elewa A."/>
            <person name="Iarovenko S."/>
            <person name="Subramanian E."/>
            <person name="Araus A.J."/>
            <person name="Petzold A."/>
            <person name="Susuki M."/>
            <person name="Suzuki K.-i.T."/>
            <person name="Hayashi T."/>
            <person name="Toyoda A."/>
            <person name="Oliveira C."/>
            <person name="Osipova E."/>
            <person name="Leigh N.D."/>
            <person name="Simon A."/>
            <person name="Yun M.H."/>
        </authorList>
    </citation>
    <scope>NUCLEOTIDE SEQUENCE</scope>
    <source>
        <strain evidence="1">20211129_DDA</strain>
        <tissue evidence="1">Liver</tissue>
    </source>
</reference>
<keyword evidence="2" id="KW-1185">Reference proteome</keyword>
<dbReference type="AlphaFoldDB" id="A0AAV7MPH5"/>
<organism evidence="1 2">
    <name type="scientific">Pleurodeles waltl</name>
    <name type="common">Iberian ribbed newt</name>
    <dbReference type="NCBI Taxonomy" id="8319"/>
    <lineage>
        <taxon>Eukaryota</taxon>
        <taxon>Metazoa</taxon>
        <taxon>Chordata</taxon>
        <taxon>Craniata</taxon>
        <taxon>Vertebrata</taxon>
        <taxon>Euteleostomi</taxon>
        <taxon>Amphibia</taxon>
        <taxon>Batrachia</taxon>
        <taxon>Caudata</taxon>
        <taxon>Salamandroidea</taxon>
        <taxon>Salamandridae</taxon>
        <taxon>Pleurodelinae</taxon>
        <taxon>Pleurodeles</taxon>
    </lineage>
</organism>
<proteinExistence type="predicted"/>
<accession>A0AAV7MPH5</accession>
<evidence type="ECO:0000313" key="2">
    <source>
        <dbReference type="Proteomes" id="UP001066276"/>
    </source>
</evidence>
<dbReference type="EMBL" id="JANPWB010000013">
    <property type="protein sequence ID" value="KAJ1105661.1"/>
    <property type="molecule type" value="Genomic_DNA"/>
</dbReference>
<name>A0AAV7MPH5_PLEWA</name>
<protein>
    <submittedName>
        <fullName evidence="1">Uncharacterized protein</fullName>
    </submittedName>
</protein>
<sequence length="127" mass="13998">MNHGGLWSDPVLRSVEARPPEVSWSRLTVVTGKDHVGACILWPLWWPPLISPDPPFNHHWPLLPRVPEPWPLLRGLQQLCRHACRLLECPSAGRSLSPRGGPNLTPPCSSDPVAATLGPCWGGEELD</sequence>
<gene>
    <name evidence="1" type="ORF">NDU88_003066</name>
</gene>
<evidence type="ECO:0000313" key="1">
    <source>
        <dbReference type="EMBL" id="KAJ1105661.1"/>
    </source>
</evidence>
<comment type="caution">
    <text evidence="1">The sequence shown here is derived from an EMBL/GenBank/DDBJ whole genome shotgun (WGS) entry which is preliminary data.</text>
</comment>